<dbReference type="SUPFAM" id="SSF55729">
    <property type="entry name" value="Acyl-CoA N-acyltransferases (Nat)"/>
    <property type="match status" value="1"/>
</dbReference>
<proteinExistence type="predicted"/>
<organism evidence="4 5">
    <name type="scientific">Amycolatopsis samaneae</name>
    <dbReference type="NCBI Taxonomy" id="664691"/>
    <lineage>
        <taxon>Bacteria</taxon>
        <taxon>Bacillati</taxon>
        <taxon>Actinomycetota</taxon>
        <taxon>Actinomycetes</taxon>
        <taxon>Pseudonocardiales</taxon>
        <taxon>Pseudonocardiaceae</taxon>
        <taxon>Amycolatopsis</taxon>
    </lineage>
</organism>
<evidence type="ECO:0000313" key="4">
    <source>
        <dbReference type="EMBL" id="MFD2464916.1"/>
    </source>
</evidence>
<sequence>MIRSASSEDLPVLRDIERAAGAPFRTLGMTSIAEDEPPSIEELAAYQRAGRAWVCTDERDRPVAYLLAEIVDGFAHIEQVSVRPSHARRGLGRSLIDAVDGWAADHGLAGLTLTTYAEVPWNAPYYERLNFEIVDDAELSDGLRTIRRHEAARGLDAWPRVVMRRTPSTSTVDA</sequence>
<keyword evidence="5" id="KW-1185">Reference proteome</keyword>
<evidence type="ECO:0000313" key="5">
    <source>
        <dbReference type="Proteomes" id="UP001597419"/>
    </source>
</evidence>
<keyword evidence="1" id="KW-0808">Transferase</keyword>
<dbReference type="CDD" id="cd04301">
    <property type="entry name" value="NAT_SF"/>
    <property type="match status" value="1"/>
</dbReference>
<protein>
    <submittedName>
        <fullName evidence="4">GNAT family N-acetyltransferase</fullName>
    </submittedName>
</protein>
<dbReference type="PANTHER" id="PTHR43800">
    <property type="entry name" value="PEPTIDYL-LYSINE N-ACETYLTRANSFERASE YJAB"/>
    <property type="match status" value="1"/>
</dbReference>
<evidence type="ECO:0000256" key="1">
    <source>
        <dbReference type="ARBA" id="ARBA00022679"/>
    </source>
</evidence>
<dbReference type="Proteomes" id="UP001597419">
    <property type="component" value="Unassembled WGS sequence"/>
</dbReference>
<dbReference type="Pfam" id="PF00583">
    <property type="entry name" value="Acetyltransf_1"/>
    <property type="match status" value="1"/>
</dbReference>
<comment type="caution">
    <text evidence="4">The sequence shown here is derived from an EMBL/GenBank/DDBJ whole genome shotgun (WGS) entry which is preliminary data.</text>
</comment>
<dbReference type="PANTHER" id="PTHR43800:SF1">
    <property type="entry name" value="PEPTIDYL-LYSINE N-ACETYLTRANSFERASE YJAB"/>
    <property type="match status" value="1"/>
</dbReference>
<dbReference type="RefSeq" id="WP_345399493.1">
    <property type="nucleotide sequence ID" value="NZ_BAABHG010000010.1"/>
</dbReference>
<reference evidence="5" key="1">
    <citation type="journal article" date="2019" name="Int. J. Syst. Evol. Microbiol.">
        <title>The Global Catalogue of Microorganisms (GCM) 10K type strain sequencing project: providing services to taxonomists for standard genome sequencing and annotation.</title>
        <authorList>
            <consortium name="The Broad Institute Genomics Platform"/>
            <consortium name="The Broad Institute Genome Sequencing Center for Infectious Disease"/>
            <person name="Wu L."/>
            <person name="Ma J."/>
        </authorList>
    </citation>
    <scope>NUCLEOTIDE SEQUENCE [LARGE SCALE GENOMIC DNA]</scope>
    <source>
        <strain evidence="5">CGMCC 4.7643</strain>
    </source>
</reference>
<accession>A0ABW5GVS2</accession>
<dbReference type="InterPro" id="IPR000182">
    <property type="entry name" value="GNAT_dom"/>
</dbReference>
<dbReference type="EMBL" id="JBHUKU010000028">
    <property type="protein sequence ID" value="MFD2464916.1"/>
    <property type="molecule type" value="Genomic_DNA"/>
</dbReference>
<dbReference type="InterPro" id="IPR016181">
    <property type="entry name" value="Acyl_CoA_acyltransferase"/>
</dbReference>
<keyword evidence="2" id="KW-0012">Acyltransferase</keyword>
<name>A0ABW5GVS2_9PSEU</name>
<dbReference type="PROSITE" id="PS51186">
    <property type="entry name" value="GNAT"/>
    <property type="match status" value="1"/>
</dbReference>
<evidence type="ECO:0000259" key="3">
    <source>
        <dbReference type="PROSITE" id="PS51186"/>
    </source>
</evidence>
<dbReference type="Gene3D" id="3.40.630.30">
    <property type="match status" value="1"/>
</dbReference>
<feature type="domain" description="N-acetyltransferase" evidence="3">
    <location>
        <begin position="1"/>
        <end position="168"/>
    </location>
</feature>
<gene>
    <name evidence="4" type="ORF">ACFSYJ_40300</name>
</gene>
<evidence type="ECO:0000256" key="2">
    <source>
        <dbReference type="ARBA" id="ARBA00023315"/>
    </source>
</evidence>